<organism evidence="5 6">
    <name type="scientific">Adineta ricciae</name>
    <name type="common">Rotifer</name>
    <dbReference type="NCBI Taxonomy" id="249248"/>
    <lineage>
        <taxon>Eukaryota</taxon>
        <taxon>Metazoa</taxon>
        <taxon>Spiralia</taxon>
        <taxon>Gnathifera</taxon>
        <taxon>Rotifera</taxon>
        <taxon>Eurotatoria</taxon>
        <taxon>Bdelloidea</taxon>
        <taxon>Adinetida</taxon>
        <taxon>Adinetidae</taxon>
        <taxon>Adineta</taxon>
    </lineage>
</organism>
<dbReference type="SUPFAM" id="SSF47473">
    <property type="entry name" value="EF-hand"/>
    <property type="match status" value="2"/>
</dbReference>
<dbReference type="PROSITE" id="PS00018">
    <property type="entry name" value="EF_HAND_1"/>
    <property type="match status" value="2"/>
</dbReference>
<proteinExistence type="predicted"/>
<feature type="compositionally biased region" description="Polar residues" evidence="3">
    <location>
        <begin position="473"/>
        <end position="488"/>
    </location>
</feature>
<reference evidence="5" key="1">
    <citation type="submission" date="2021-02" db="EMBL/GenBank/DDBJ databases">
        <authorList>
            <person name="Nowell W R."/>
        </authorList>
    </citation>
    <scope>NUCLEOTIDE SEQUENCE</scope>
</reference>
<feature type="compositionally biased region" description="Low complexity" evidence="3">
    <location>
        <begin position="803"/>
        <end position="814"/>
    </location>
</feature>
<keyword evidence="1" id="KW-0106">Calcium</keyword>
<feature type="region of interest" description="Disordered" evidence="3">
    <location>
        <begin position="385"/>
        <end position="405"/>
    </location>
</feature>
<feature type="compositionally biased region" description="Polar residues" evidence="3">
    <location>
        <begin position="389"/>
        <end position="405"/>
    </location>
</feature>
<evidence type="ECO:0000313" key="5">
    <source>
        <dbReference type="EMBL" id="CAF1340717.1"/>
    </source>
</evidence>
<keyword evidence="2" id="KW-0175">Coiled coil</keyword>
<feature type="compositionally biased region" description="Polar residues" evidence="3">
    <location>
        <begin position="611"/>
        <end position="650"/>
    </location>
</feature>
<feature type="coiled-coil region" evidence="2">
    <location>
        <begin position="131"/>
        <end position="311"/>
    </location>
</feature>
<comment type="caution">
    <text evidence="5">The sequence shown here is derived from an EMBL/GenBank/DDBJ whole genome shotgun (WGS) entry which is preliminary data.</text>
</comment>
<feature type="compositionally biased region" description="Polar residues" evidence="3">
    <location>
        <begin position="755"/>
        <end position="769"/>
    </location>
</feature>
<feature type="compositionally biased region" description="Polar residues" evidence="3">
    <location>
        <begin position="537"/>
        <end position="555"/>
    </location>
</feature>
<feature type="domain" description="EF-hand" evidence="4">
    <location>
        <begin position="1316"/>
        <end position="1351"/>
    </location>
</feature>
<feature type="compositionally biased region" description="Polar residues" evidence="3">
    <location>
        <begin position="1012"/>
        <end position="1023"/>
    </location>
</feature>
<feature type="compositionally biased region" description="Polar residues" evidence="3">
    <location>
        <begin position="932"/>
        <end position="942"/>
    </location>
</feature>
<feature type="compositionally biased region" description="Low complexity" evidence="3">
    <location>
        <begin position="573"/>
        <end position="583"/>
    </location>
</feature>
<evidence type="ECO:0000256" key="3">
    <source>
        <dbReference type="SAM" id="MobiDB-lite"/>
    </source>
</evidence>
<feature type="compositionally biased region" description="Basic and acidic residues" evidence="3">
    <location>
        <begin position="1215"/>
        <end position="1224"/>
    </location>
</feature>
<evidence type="ECO:0000313" key="6">
    <source>
        <dbReference type="Proteomes" id="UP000663828"/>
    </source>
</evidence>
<dbReference type="InterPro" id="IPR018247">
    <property type="entry name" value="EF_Hand_1_Ca_BS"/>
</dbReference>
<feature type="domain" description="EF-hand" evidence="4">
    <location>
        <begin position="1516"/>
        <end position="1551"/>
    </location>
</feature>
<accession>A0A815GJL8</accession>
<dbReference type="InterPro" id="IPR002048">
    <property type="entry name" value="EF_hand_dom"/>
</dbReference>
<dbReference type="EMBL" id="CAJNOR010002785">
    <property type="protein sequence ID" value="CAF1340717.1"/>
    <property type="molecule type" value="Genomic_DNA"/>
</dbReference>
<feature type="compositionally biased region" description="Low complexity" evidence="3">
    <location>
        <begin position="968"/>
        <end position="979"/>
    </location>
</feature>
<dbReference type="Pfam" id="PF13499">
    <property type="entry name" value="EF-hand_7"/>
    <property type="match status" value="1"/>
</dbReference>
<evidence type="ECO:0000256" key="2">
    <source>
        <dbReference type="SAM" id="Coils"/>
    </source>
</evidence>
<feature type="compositionally biased region" description="Low complexity" evidence="3">
    <location>
        <begin position="495"/>
        <end position="524"/>
    </location>
</feature>
<feature type="region of interest" description="Disordered" evidence="3">
    <location>
        <begin position="605"/>
        <end position="1231"/>
    </location>
</feature>
<feature type="compositionally biased region" description="Low complexity" evidence="3">
    <location>
        <begin position="770"/>
        <end position="789"/>
    </location>
</feature>
<evidence type="ECO:0000256" key="1">
    <source>
        <dbReference type="ARBA" id="ARBA00022837"/>
    </source>
</evidence>
<feature type="region of interest" description="Disordered" evidence="3">
    <location>
        <begin position="432"/>
        <end position="583"/>
    </location>
</feature>
<dbReference type="Gene3D" id="1.10.238.10">
    <property type="entry name" value="EF-hand"/>
    <property type="match status" value="2"/>
</dbReference>
<feature type="coiled-coil region" evidence="2">
    <location>
        <begin position="39"/>
        <end position="73"/>
    </location>
</feature>
<feature type="compositionally biased region" description="Polar residues" evidence="3">
    <location>
        <begin position="833"/>
        <end position="898"/>
    </location>
</feature>
<feature type="compositionally biased region" description="Polar residues" evidence="3">
    <location>
        <begin position="1178"/>
        <end position="1198"/>
    </location>
</feature>
<gene>
    <name evidence="5" type="ORF">XAT740_LOCUS30938</name>
</gene>
<name>A0A815GJL8_ADIRI</name>
<protein>
    <recommendedName>
        <fullName evidence="4">EF-hand domain-containing protein</fullName>
    </recommendedName>
</protein>
<feature type="compositionally biased region" description="Polar residues" evidence="3">
    <location>
        <begin position="905"/>
        <end position="919"/>
    </location>
</feature>
<feature type="compositionally biased region" description="Polar residues" evidence="3">
    <location>
        <begin position="987"/>
        <end position="996"/>
    </location>
</feature>
<feature type="compositionally biased region" description="Low complexity" evidence="3">
    <location>
        <begin position="736"/>
        <end position="747"/>
    </location>
</feature>
<keyword evidence="6" id="KW-1185">Reference proteome</keyword>
<feature type="domain" description="EF-hand" evidence="4">
    <location>
        <begin position="1352"/>
        <end position="1387"/>
    </location>
</feature>
<sequence>MFTLFDNEQSIDNVVTRAEQSRVSYNIQTEEFRTLNTNLQTYLNEMKTIDDENRQLQESIEQIRKEYIVALETHLKLLPNDFRKQSQTLNEAHLERYRSKTRAKRYLKERDELKRRISFVASNEKEQTKRLNVLQKQERTVRNEFNKLTQQIQSLSAYVENEKQNYQQAMDKVDSLQINLERISIERSKTEFEIQTLKEEVKLMQTAKEFLDDERETMLATQTEANEYLLSRLSESIHRIREDFDELNRTQLRQMENEYKQMFQILEESLQTNQTADETNTLQQSANQGDYAQLQNEHQTVLQELNTLSDHNQTLTERVLAMEADFYLLRDERRQQIASKDNEVERSKLELHTLKEKLNHLAEYDQDLQFELTLYRGVLESEYRRKQSEISTSQLMRPTSLRSNNNTLTDRTVWLANSTNQSKLNDQQQVEILTSRQRVSSDYDPLRPGGTTRTSPSKSNESSPTAETRVHESSQNVTSTADLSYGKQTSEEDSSASVSSEGRNLLSSRTSSTSAALQQSPTSSIPLPVSREERLETSQLQSSPTSLPFTPTLEEQMSDSHRRSSAVQEQPPSLLSRASSISSDAVLSDVPKHLSSTSITATLDQDIVPSDTHQVSATPPNDQQLPSRKSSTVTTSPVVEQQSSRRSSAATGVLITAEEQPANLSATEEHQPSSRSASTGSGIWPDAQERTFTTGNSPIVDAAHSSSRKSSVDSATAPNDQKRPSTIDISPSEGQSTSLRRSSSSSTVPPEPQRRLSTADISTTSEYQPSSRTSSVSSEMSSSVQRRTSASGVAAVPEHPTASSVSQSPSSPSQEHQITSRTSSTAPELFANTAEQIIVEQQPSSRKSSVLSEAQSDSQRRTSTSATSEVVDQQSVISLNEPQHSLRTSSISSAVPSDTTRRPSEVNTTTVMGQQSPPRKSSDGGNIPFDLQSASTTATAQSHVEEEEKQPLSSSHESSMILGHQLRSRTSSKSSVATSDDQKRSSTGDTTVQPELQQQSSTPTSEHHSTSRKASVDSTTSSDLLRLNERSTAEGDELGSVAQHLPKADNEIDDKTKHEEKTLPVIDERSVHHSDPGERRLSTPATEHSLTEEYEVSLDADMKGLRASSFDSKAKPQEERKASLSQPDTNISITTQDNEPQSLQQTYSCDETKREEDKEESSSSLADKKEEGNLIDYGSSTKVSDAQLPEAQSFTLQDTSKRSSPDSSLTDVETTPDRSENRPNEDDDDPKLAVIVQELRYVFHELANIEDLVEIDNALPDKLFDRLEFRDQLLRTLFDGLLRKYLVQAAAQGNRSSTLDWVEFRDILFPMVSGRYTEQHIRKLFNLFDLSGDGHLSVQEIAELLEVLQANDTVHLAQNIIDKYDTDHDGKLSADELIEAIKKTDDVNEHVLATETENQQWFNQSPTENQTITLEVPVIDFPKKPDEKFSQRITTLGEIFKHVGASSDRKQLNSTNEYLSIDMANEFINNHINISNSDLQQFIQLFLDKKQQQNDPLIDWIEFRDTFLPIIDNGRYTADDLKRWFNILDVDQNVVLTREQLGHLLHLLQIQHVDEVINKLNETRENTDKSSPWTFDELSMSLANVSETSSLFLSDNERTEQIHSFNIDWLSNNIF</sequence>
<feature type="compositionally biased region" description="Polar residues" evidence="3">
    <location>
        <begin position="815"/>
        <end position="826"/>
    </location>
</feature>
<feature type="compositionally biased region" description="Polar residues" evidence="3">
    <location>
        <begin position="704"/>
        <end position="719"/>
    </location>
</feature>
<feature type="compositionally biased region" description="Polar residues" evidence="3">
    <location>
        <begin position="1123"/>
        <end position="1149"/>
    </location>
</feature>
<feature type="compositionally biased region" description="Polar residues" evidence="3">
    <location>
        <begin position="451"/>
        <end position="466"/>
    </location>
</feature>
<dbReference type="InterPro" id="IPR011992">
    <property type="entry name" value="EF-hand-dom_pair"/>
</dbReference>
<dbReference type="GO" id="GO:0005509">
    <property type="term" value="F:calcium ion binding"/>
    <property type="evidence" value="ECO:0007669"/>
    <property type="project" value="InterPro"/>
</dbReference>
<dbReference type="CDD" id="cd00051">
    <property type="entry name" value="EFh"/>
    <property type="match status" value="1"/>
</dbReference>
<feature type="compositionally biased region" description="Basic and acidic residues" evidence="3">
    <location>
        <begin position="1046"/>
        <end position="1081"/>
    </location>
</feature>
<dbReference type="PROSITE" id="PS50222">
    <property type="entry name" value="EF_HAND_2"/>
    <property type="match status" value="3"/>
</dbReference>
<dbReference type="Proteomes" id="UP000663828">
    <property type="component" value="Unassembled WGS sequence"/>
</dbReference>
<feature type="compositionally biased region" description="Basic and acidic residues" evidence="3">
    <location>
        <begin position="1112"/>
        <end position="1122"/>
    </location>
</feature>
<dbReference type="SMART" id="SM00054">
    <property type="entry name" value="EFh"/>
    <property type="match status" value="3"/>
</dbReference>
<evidence type="ECO:0000259" key="4">
    <source>
        <dbReference type="PROSITE" id="PS50222"/>
    </source>
</evidence>